<keyword evidence="1" id="KW-0812">Transmembrane</keyword>
<dbReference type="Pfam" id="PF04654">
    <property type="entry name" value="DUF599"/>
    <property type="match status" value="1"/>
</dbReference>
<dbReference type="EMBL" id="JAVYJV010000018">
    <property type="protein sequence ID" value="KAK4347194.1"/>
    <property type="molecule type" value="Genomic_DNA"/>
</dbReference>
<keyword evidence="1" id="KW-0472">Membrane</keyword>
<feature type="transmembrane region" description="Helical" evidence="1">
    <location>
        <begin position="142"/>
        <end position="162"/>
    </location>
</feature>
<accession>A0AAE1R9I4</accession>
<proteinExistence type="predicted"/>
<dbReference type="AlphaFoldDB" id="A0AAE1R9I4"/>
<reference evidence="2" key="1">
    <citation type="submission" date="2023-12" db="EMBL/GenBank/DDBJ databases">
        <title>Genome assembly of Anisodus tanguticus.</title>
        <authorList>
            <person name="Wang Y.-J."/>
        </authorList>
    </citation>
    <scope>NUCLEOTIDE SEQUENCE</scope>
    <source>
        <strain evidence="2">KB-2021</strain>
        <tissue evidence="2">Leaf</tissue>
    </source>
</reference>
<feature type="transmembrane region" description="Helical" evidence="1">
    <location>
        <begin position="102"/>
        <end position="121"/>
    </location>
</feature>
<feature type="transmembrane region" description="Helical" evidence="1">
    <location>
        <begin position="21"/>
        <end position="42"/>
    </location>
</feature>
<dbReference type="PANTHER" id="PTHR31168">
    <property type="entry name" value="OS02G0292800 PROTEIN"/>
    <property type="match status" value="1"/>
</dbReference>
<evidence type="ECO:0000256" key="1">
    <source>
        <dbReference type="SAM" id="Phobius"/>
    </source>
</evidence>
<dbReference type="PANTHER" id="PTHR31168:SF21">
    <property type="entry name" value="EMB|CAB89385.1"/>
    <property type="match status" value="1"/>
</dbReference>
<gene>
    <name evidence="2" type="ORF">RND71_033533</name>
</gene>
<sequence>MVFQKEYLDLLLVPSGIPSCSFTISICSIDTSLFLIPLSWALKTMTRELGLKELCRYIKNPHTTVFGFENNDKIAWIQNIMQMENRDVSTALDVLSSNNSGATFLATVCLTLSSLIGAWMANTSTIFMSKLIYGDTRPATMSIKYISLLVCFLVAFSCFVQSSRCFIHANYLISIPNSEVPTSYVELAVIRGGDFWSIGLRALYFAITLLLWFFGPIPMFVTSIGMVFLLNYLDTNKSPLLQHHSSSKLRGNDVIFLVN</sequence>
<dbReference type="Proteomes" id="UP001291623">
    <property type="component" value="Unassembled WGS sequence"/>
</dbReference>
<evidence type="ECO:0000313" key="2">
    <source>
        <dbReference type="EMBL" id="KAK4347194.1"/>
    </source>
</evidence>
<evidence type="ECO:0000313" key="3">
    <source>
        <dbReference type="Proteomes" id="UP001291623"/>
    </source>
</evidence>
<protein>
    <submittedName>
        <fullName evidence="2">Uncharacterized protein</fullName>
    </submittedName>
</protein>
<feature type="transmembrane region" description="Helical" evidence="1">
    <location>
        <begin position="202"/>
        <end position="233"/>
    </location>
</feature>
<keyword evidence="3" id="KW-1185">Reference proteome</keyword>
<comment type="caution">
    <text evidence="2">The sequence shown here is derived from an EMBL/GenBank/DDBJ whole genome shotgun (WGS) entry which is preliminary data.</text>
</comment>
<keyword evidence="1" id="KW-1133">Transmembrane helix</keyword>
<name>A0AAE1R9I4_9SOLA</name>
<dbReference type="InterPro" id="IPR006747">
    <property type="entry name" value="DUF599"/>
</dbReference>
<organism evidence="2 3">
    <name type="scientific">Anisodus tanguticus</name>
    <dbReference type="NCBI Taxonomy" id="243964"/>
    <lineage>
        <taxon>Eukaryota</taxon>
        <taxon>Viridiplantae</taxon>
        <taxon>Streptophyta</taxon>
        <taxon>Embryophyta</taxon>
        <taxon>Tracheophyta</taxon>
        <taxon>Spermatophyta</taxon>
        <taxon>Magnoliopsida</taxon>
        <taxon>eudicotyledons</taxon>
        <taxon>Gunneridae</taxon>
        <taxon>Pentapetalae</taxon>
        <taxon>asterids</taxon>
        <taxon>lamiids</taxon>
        <taxon>Solanales</taxon>
        <taxon>Solanaceae</taxon>
        <taxon>Solanoideae</taxon>
        <taxon>Hyoscyameae</taxon>
        <taxon>Anisodus</taxon>
    </lineage>
</organism>